<evidence type="ECO:0000313" key="2">
    <source>
        <dbReference type="EMBL" id="HGU33508.1"/>
    </source>
</evidence>
<evidence type="ECO:0000259" key="1">
    <source>
        <dbReference type="Pfam" id="PF01609"/>
    </source>
</evidence>
<protein>
    <submittedName>
        <fullName evidence="2">ISAs1 family transposase</fullName>
    </submittedName>
</protein>
<dbReference type="InterPro" id="IPR002559">
    <property type="entry name" value="Transposase_11"/>
</dbReference>
<dbReference type="AlphaFoldDB" id="A0A7C4RT55"/>
<dbReference type="PANTHER" id="PTHR30298">
    <property type="entry name" value="H REPEAT-ASSOCIATED PREDICTED TRANSPOSASE"/>
    <property type="match status" value="1"/>
</dbReference>
<dbReference type="GO" id="GO:0004803">
    <property type="term" value="F:transposase activity"/>
    <property type="evidence" value="ECO:0007669"/>
    <property type="project" value="InterPro"/>
</dbReference>
<sequence length="159" mass="17934">MSALFPPAHTTTDKAHGRLELRHIWVSTEINDYLAFPHVAQCFCIQRDVTKLSNGKHHTETVYGVTSISADQASPDRLLGWARGHWEIENRLHWVRDVTFDEDRSQVRKGKGAQMMASLRNTAISLLRMAGARYIAPALRACARLGKSVLRFLGIPEEL</sequence>
<dbReference type="PANTHER" id="PTHR30298:SF0">
    <property type="entry name" value="PROTEIN YBFL-RELATED"/>
    <property type="match status" value="1"/>
</dbReference>
<dbReference type="EMBL" id="DSUH01000267">
    <property type="protein sequence ID" value="HGU33508.1"/>
    <property type="molecule type" value="Genomic_DNA"/>
</dbReference>
<dbReference type="NCBIfam" id="NF033564">
    <property type="entry name" value="transpos_ISAs1"/>
    <property type="match status" value="1"/>
</dbReference>
<feature type="domain" description="Transposase IS4-like" evidence="1">
    <location>
        <begin position="16"/>
        <end position="125"/>
    </location>
</feature>
<organism evidence="2">
    <name type="scientific">Desulfatirhabdium butyrativorans</name>
    <dbReference type="NCBI Taxonomy" id="340467"/>
    <lineage>
        <taxon>Bacteria</taxon>
        <taxon>Pseudomonadati</taxon>
        <taxon>Thermodesulfobacteriota</taxon>
        <taxon>Desulfobacteria</taxon>
        <taxon>Desulfobacterales</taxon>
        <taxon>Desulfatirhabdiaceae</taxon>
        <taxon>Desulfatirhabdium</taxon>
    </lineage>
</organism>
<name>A0A7C4RT55_9BACT</name>
<dbReference type="GO" id="GO:0003677">
    <property type="term" value="F:DNA binding"/>
    <property type="evidence" value="ECO:0007669"/>
    <property type="project" value="InterPro"/>
</dbReference>
<dbReference type="InterPro" id="IPR051698">
    <property type="entry name" value="Transposase_11-like"/>
</dbReference>
<gene>
    <name evidence="2" type="ORF">ENS29_11700</name>
</gene>
<comment type="caution">
    <text evidence="2">The sequence shown here is derived from an EMBL/GenBank/DDBJ whole genome shotgun (WGS) entry which is preliminary data.</text>
</comment>
<reference evidence="2" key="1">
    <citation type="journal article" date="2020" name="mSystems">
        <title>Genome- and Community-Level Interaction Insights into Carbon Utilization and Element Cycling Functions of Hydrothermarchaeota in Hydrothermal Sediment.</title>
        <authorList>
            <person name="Zhou Z."/>
            <person name="Liu Y."/>
            <person name="Xu W."/>
            <person name="Pan J."/>
            <person name="Luo Z.H."/>
            <person name="Li M."/>
        </authorList>
    </citation>
    <scope>NUCLEOTIDE SEQUENCE [LARGE SCALE GENOMIC DNA]</scope>
    <source>
        <strain evidence="2">SpSt-477</strain>
    </source>
</reference>
<dbReference type="GO" id="GO:0006313">
    <property type="term" value="P:DNA transposition"/>
    <property type="evidence" value="ECO:0007669"/>
    <property type="project" value="InterPro"/>
</dbReference>
<dbReference type="Pfam" id="PF01609">
    <property type="entry name" value="DDE_Tnp_1"/>
    <property type="match status" value="1"/>
</dbReference>
<dbReference type="InterPro" id="IPR047647">
    <property type="entry name" value="ISAs1_transpos"/>
</dbReference>
<proteinExistence type="predicted"/>
<accession>A0A7C4RT55</accession>